<feature type="transmembrane region" description="Helical" evidence="1">
    <location>
        <begin position="227"/>
        <end position="248"/>
    </location>
</feature>
<keyword evidence="3" id="KW-1185">Reference proteome</keyword>
<feature type="transmembrane region" description="Helical" evidence="1">
    <location>
        <begin position="65"/>
        <end position="81"/>
    </location>
</feature>
<protein>
    <submittedName>
        <fullName evidence="2">Uncharacterized protein</fullName>
    </submittedName>
</protein>
<evidence type="ECO:0000313" key="2">
    <source>
        <dbReference type="EMBL" id="MFC4129854.1"/>
    </source>
</evidence>
<keyword evidence="1" id="KW-0812">Transmembrane</keyword>
<feature type="transmembrane region" description="Helical" evidence="1">
    <location>
        <begin position="156"/>
        <end position="174"/>
    </location>
</feature>
<proteinExistence type="predicted"/>
<dbReference type="Proteomes" id="UP001595816">
    <property type="component" value="Unassembled WGS sequence"/>
</dbReference>
<feature type="transmembrane region" description="Helical" evidence="1">
    <location>
        <begin position="255"/>
        <end position="275"/>
    </location>
</feature>
<evidence type="ECO:0000256" key="1">
    <source>
        <dbReference type="SAM" id="Phobius"/>
    </source>
</evidence>
<organism evidence="2 3">
    <name type="scientific">Hamadaea flava</name>
    <dbReference type="NCBI Taxonomy" id="1742688"/>
    <lineage>
        <taxon>Bacteria</taxon>
        <taxon>Bacillati</taxon>
        <taxon>Actinomycetota</taxon>
        <taxon>Actinomycetes</taxon>
        <taxon>Micromonosporales</taxon>
        <taxon>Micromonosporaceae</taxon>
        <taxon>Hamadaea</taxon>
    </lineage>
</organism>
<feature type="transmembrane region" description="Helical" evidence="1">
    <location>
        <begin position="130"/>
        <end position="149"/>
    </location>
</feature>
<accession>A0ABV8LIG0</accession>
<evidence type="ECO:0000313" key="3">
    <source>
        <dbReference type="Proteomes" id="UP001595816"/>
    </source>
</evidence>
<gene>
    <name evidence="2" type="ORF">ACFOZ4_04475</name>
</gene>
<keyword evidence="1" id="KW-0472">Membrane</keyword>
<reference evidence="3" key="1">
    <citation type="journal article" date="2019" name="Int. J. Syst. Evol. Microbiol.">
        <title>The Global Catalogue of Microorganisms (GCM) 10K type strain sequencing project: providing services to taxonomists for standard genome sequencing and annotation.</title>
        <authorList>
            <consortium name="The Broad Institute Genomics Platform"/>
            <consortium name="The Broad Institute Genome Sequencing Center for Infectious Disease"/>
            <person name="Wu L."/>
            <person name="Ma J."/>
        </authorList>
    </citation>
    <scope>NUCLEOTIDE SEQUENCE [LARGE SCALE GENOMIC DNA]</scope>
    <source>
        <strain evidence="3">CGMCC 4.7289</strain>
    </source>
</reference>
<sequence>MTILTLPPTDWARIAISGPTEEQRPATVLLVYRLWLVAFILKMLGSTWDMSWHFKWLRDDLAPPHLLNTVGTVLAVALVIFQVRTGVGVDKRARNLIVLGTGLFLIAIPIDIVNHRVNGLDITAWSPSHALLYIGTAFMILGVAHGFGISTAEGRVRTIGLGLAWFFFLENVLFPSQHQEYGVLSLKAYLAGKPYAEPILLQFAADQINRPVDTIAITNFSLPVGSWVYPVWLVGAAMLALVAARIFVGACWTATVLAAAYVAYRCVVWGILYGTGFPPSAVPFALLAGAIAVDLAFLLGTVSGAERTLPGRVGVAVLGATLTAAALGAALYLQAELVAPPVRYAVLPLAALALAAGWTALTFRRTPAEAAPQS</sequence>
<comment type="caution">
    <text evidence="2">The sequence shown here is derived from an EMBL/GenBank/DDBJ whole genome shotgun (WGS) entry which is preliminary data.</text>
</comment>
<feature type="transmembrane region" description="Helical" evidence="1">
    <location>
        <begin position="345"/>
        <end position="363"/>
    </location>
</feature>
<feature type="transmembrane region" description="Helical" evidence="1">
    <location>
        <begin position="313"/>
        <end position="333"/>
    </location>
</feature>
<feature type="transmembrane region" description="Helical" evidence="1">
    <location>
        <begin position="281"/>
        <end position="301"/>
    </location>
</feature>
<dbReference type="RefSeq" id="WP_253760093.1">
    <property type="nucleotide sequence ID" value="NZ_JAMZDZ010000001.1"/>
</dbReference>
<feature type="transmembrane region" description="Helical" evidence="1">
    <location>
        <begin position="26"/>
        <end position="45"/>
    </location>
</feature>
<feature type="transmembrane region" description="Helical" evidence="1">
    <location>
        <begin position="93"/>
        <end position="110"/>
    </location>
</feature>
<name>A0ABV8LIG0_9ACTN</name>
<keyword evidence="1" id="KW-1133">Transmembrane helix</keyword>
<dbReference type="EMBL" id="JBHSAY010000003">
    <property type="protein sequence ID" value="MFC4129854.1"/>
    <property type="molecule type" value="Genomic_DNA"/>
</dbReference>